<evidence type="ECO:0000256" key="10">
    <source>
        <dbReference type="ARBA" id="ARBA00023136"/>
    </source>
</evidence>
<dbReference type="FunFam" id="3.30.200.20:FF:000244">
    <property type="entry name" value="Serine/threonine-protein kinase CDL1-like"/>
    <property type="match status" value="1"/>
</dbReference>
<dbReference type="Gene3D" id="3.30.200.20">
    <property type="entry name" value="Phosphorylase Kinase, domain 1"/>
    <property type="match status" value="1"/>
</dbReference>
<comment type="catalytic activity">
    <reaction evidence="13">
        <text>L-threonyl-[protein] + ATP = O-phospho-L-threonyl-[protein] + ADP + H(+)</text>
        <dbReference type="Rhea" id="RHEA:46608"/>
        <dbReference type="Rhea" id="RHEA-COMP:11060"/>
        <dbReference type="Rhea" id="RHEA-COMP:11605"/>
        <dbReference type="ChEBI" id="CHEBI:15378"/>
        <dbReference type="ChEBI" id="CHEBI:30013"/>
        <dbReference type="ChEBI" id="CHEBI:30616"/>
        <dbReference type="ChEBI" id="CHEBI:61977"/>
        <dbReference type="ChEBI" id="CHEBI:456216"/>
        <dbReference type="EC" id="2.7.11.1"/>
    </reaction>
</comment>
<keyword evidence="9 15" id="KW-0067">ATP-binding</keyword>
<dbReference type="InterPro" id="IPR000719">
    <property type="entry name" value="Prot_kinase_dom"/>
</dbReference>
<evidence type="ECO:0000256" key="1">
    <source>
        <dbReference type="ARBA" id="ARBA00004193"/>
    </source>
</evidence>
<keyword evidence="4" id="KW-1003">Cell membrane</keyword>
<evidence type="ECO:0000256" key="12">
    <source>
        <dbReference type="ARBA" id="ARBA00023288"/>
    </source>
</evidence>
<evidence type="ECO:0000256" key="7">
    <source>
        <dbReference type="ARBA" id="ARBA00022741"/>
    </source>
</evidence>
<evidence type="ECO:0000256" key="14">
    <source>
        <dbReference type="ARBA" id="ARBA00048679"/>
    </source>
</evidence>
<keyword evidence="6" id="KW-0808">Transferase</keyword>
<keyword evidence="11" id="KW-0564">Palmitate</keyword>
<keyword evidence="10" id="KW-0472">Membrane</keyword>
<dbReference type="PANTHER" id="PTHR47985:SF92">
    <property type="entry name" value="SERINE_THREONINE-PROTEIN KINASE PBL23-RELATED"/>
    <property type="match status" value="1"/>
</dbReference>
<dbReference type="AlphaFoldDB" id="A0AAV8T668"/>
<dbReference type="Pfam" id="PF00069">
    <property type="entry name" value="Pkinase"/>
    <property type="match status" value="1"/>
</dbReference>
<comment type="caution">
    <text evidence="18">The sequence shown here is derived from an EMBL/GenBank/DDBJ whole genome shotgun (WGS) entry which is preliminary data.</text>
</comment>
<sequence>MSFLSCCKFESNHSFKDNNSFKESVADTSKAFNKNGNRFSFFIKSMSHKTGSSRHRRISEEVMKVGNAKVSARVFSYQELAAATNNFNDDCLVGEGGFGKVYKGRVQSSDQDVAIKQLDKNGRQGNREFLSEVLMLNLVQHQSLVKLIGYCIEDEHRMLVYEFLINGSLEDHLLDLPPGKEPLDWNTRMKIAVGAAKGLEYLHHVAKPSIIYRDFKASNILLDADFNPKLSDFGLAKLAPSGEQEFVSTRVMGTYGYCAPEYQRNCQLTTKSDVYGFGVVFLELITGRRVIDVKRPTEEQNLIYWAESLFKDKSHFTKMADPLLQENYPKKGLYQALAIAATCLQEEPDTRPFMSDVVSALQFLVKPKAEEQVDRISLKCSSRYVDSVIEGNASENQVI</sequence>
<dbReference type="EMBL" id="JAIWQS010000006">
    <property type="protein sequence ID" value="KAJ8761799.1"/>
    <property type="molecule type" value="Genomic_DNA"/>
</dbReference>
<proteinExistence type="inferred from homology"/>
<dbReference type="EC" id="2.7.11.1" evidence="3"/>
<dbReference type="PROSITE" id="PS00108">
    <property type="entry name" value="PROTEIN_KINASE_ST"/>
    <property type="match status" value="1"/>
</dbReference>
<evidence type="ECO:0000256" key="4">
    <source>
        <dbReference type="ARBA" id="ARBA00022475"/>
    </source>
</evidence>
<feature type="binding site" evidence="15">
    <location>
        <position position="116"/>
    </location>
    <ligand>
        <name>ATP</name>
        <dbReference type="ChEBI" id="CHEBI:30616"/>
    </ligand>
</feature>
<dbReference type="InterPro" id="IPR011009">
    <property type="entry name" value="Kinase-like_dom_sf"/>
</dbReference>
<dbReference type="GO" id="GO:0005886">
    <property type="term" value="C:plasma membrane"/>
    <property type="evidence" value="ECO:0007669"/>
    <property type="project" value="UniProtKB-SubCell"/>
</dbReference>
<protein>
    <recommendedName>
        <fullName evidence="3">non-specific serine/threonine protein kinase</fullName>
        <ecNumber evidence="3">2.7.11.1</ecNumber>
    </recommendedName>
</protein>
<evidence type="ECO:0000256" key="8">
    <source>
        <dbReference type="ARBA" id="ARBA00022777"/>
    </source>
</evidence>
<dbReference type="GO" id="GO:0004674">
    <property type="term" value="F:protein serine/threonine kinase activity"/>
    <property type="evidence" value="ECO:0007669"/>
    <property type="project" value="UniProtKB-KW"/>
</dbReference>
<dbReference type="InterPro" id="IPR008271">
    <property type="entry name" value="Ser/Thr_kinase_AS"/>
</dbReference>
<evidence type="ECO:0000256" key="6">
    <source>
        <dbReference type="ARBA" id="ARBA00022679"/>
    </source>
</evidence>
<evidence type="ECO:0000256" key="3">
    <source>
        <dbReference type="ARBA" id="ARBA00012513"/>
    </source>
</evidence>
<evidence type="ECO:0000256" key="2">
    <source>
        <dbReference type="ARBA" id="ARBA00008684"/>
    </source>
</evidence>
<gene>
    <name evidence="18" type="ORF">K2173_004613</name>
</gene>
<evidence type="ECO:0000256" key="5">
    <source>
        <dbReference type="ARBA" id="ARBA00022527"/>
    </source>
</evidence>
<keyword evidence="5 16" id="KW-0723">Serine/threonine-protein kinase</keyword>
<feature type="domain" description="Protein kinase" evidence="17">
    <location>
        <begin position="87"/>
        <end position="364"/>
    </location>
</feature>
<dbReference type="Proteomes" id="UP001159364">
    <property type="component" value="Linkage Group LG06"/>
</dbReference>
<evidence type="ECO:0000313" key="18">
    <source>
        <dbReference type="EMBL" id="KAJ8761799.1"/>
    </source>
</evidence>
<keyword evidence="7 15" id="KW-0547">Nucleotide-binding</keyword>
<evidence type="ECO:0000256" key="16">
    <source>
        <dbReference type="RuleBase" id="RU000304"/>
    </source>
</evidence>
<dbReference type="PROSITE" id="PS00107">
    <property type="entry name" value="PROTEIN_KINASE_ATP"/>
    <property type="match status" value="1"/>
</dbReference>
<dbReference type="Gene3D" id="1.10.510.10">
    <property type="entry name" value="Transferase(Phosphotransferase) domain 1"/>
    <property type="match status" value="1"/>
</dbReference>
<dbReference type="GO" id="GO:0005524">
    <property type="term" value="F:ATP binding"/>
    <property type="evidence" value="ECO:0007669"/>
    <property type="project" value="UniProtKB-UniRule"/>
</dbReference>
<evidence type="ECO:0000256" key="11">
    <source>
        <dbReference type="ARBA" id="ARBA00023139"/>
    </source>
</evidence>
<keyword evidence="19" id="KW-1185">Reference proteome</keyword>
<comment type="similarity">
    <text evidence="2">Belongs to the protein kinase superfamily. Ser/Thr protein kinase family.</text>
</comment>
<dbReference type="InterPro" id="IPR017441">
    <property type="entry name" value="Protein_kinase_ATP_BS"/>
</dbReference>
<dbReference type="PROSITE" id="PS50011">
    <property type="entry name" value="PROTEIN_KINASE_DOM"/>
    <property type="match status" value="1"/>
</dbReference>
<evidence type="ECO:0000256" key="9">
    <source>
        <dbReference type="ARBA" id="ARBA00022840"/>
    </source>
</evidence>
<comment type="catalytic activity">
    <reaction evidence="14">
        <text>L-seryl-[protein] + ATP = O-phospho-L-seryl-[protein] + ADP + H(+)</text>
        <dbReference type="Rhea" id="RHEA:17989"/>
        <dbReference type="Rhea" id="RHEA-COMP:9863"/>
        <dbReference type="Rhea" id="RHEA-COMP:11604"/>
        <dbReference type="ChEBI" id="CHEBI:15378"/>
        <dbReference type="ChEBI" id="CHEBI:29999"/>
        <dbReference type="ChEBI" id="CHEBI:30616"/>
        <dbReference type="ChEBI" id="CHEBI:83421"/>
        <dbReference type="ChEBI" id="CHEBI:456216"/>
        <dbReference type="EC" id="2.7.11.1"/>
    </reaction>
</comment>
<keyword evidence="12" id="KW-0449">Lipoprotein</keyword>
<dbReference type="PANTHER" id="PTHR47985">
    <property type="entry name" value="OS07G0668900 PROTEIN"/>
    <property type="match status" value="1"/>
</dbReference>
<evidence type="ECO:0000256" key="13">
    <source>
        <dbReference type="ARBA" id="ARBA00047899"/>
    </source>
</evidence>
<evidence type="ECO:0000259" key="17">
    <source>
        <dbReference type="PROSITE" id="PS50011"/>
    </source>
</evidence>
<evidence type="ECO:0000313" key="19">
    <source>
        <dbReference type="Proteomes" id="UP001159364"/>
    </source>
</evidence>
<dbReference type="FunFam" id="1.10.510.10:FF:000032">
    <property type="entry name" value="Serine/threonine-protein kinase PBS1"/>
    <property type="match status" value="1"/>
</dbReference>
<evidence type="ECO:0000256" key="15">
    <source>
        <dbReference type="PROSITE-ProRule" id="PRU10141"/>
    </source>
</evidence>
<organism evidence="18 19">
    <name type="scientific">Erythroxylum novogranatense</name>
    <dbReference type="NCBI Taxonomy" id="1862640"/>
    <lineage>
        <taxon>Eukaryota</taxon>
        <taxon>Viridiplantae</taxon>
        <taxon>Streptophyta</taxon>
        <taxon>Embryophyta</taxon>
        <taxon>Tracheophyta</taxon>
        <taxon>Spermatophyta</taxon>
        <taxon>Magnoliopsida</taxon>
        <taxon>eudicotyledons</taxon>
        <taxon>Gunneridae</taxon>
        <taxon>Pentapetalae</taxon>
        <taxon>rosids</taxon>
        <taxon>fabids</taxon>
        <taxon>Malpighiales</taxon>
        <taxon>Erythroxylaceae</taxon>
        <taxon>Erythroxylum</taxon>
    </lineage>
</organism>
<keyword evidence="8" id="KW-0418">Kinase</keyword>
<dbReference type="CDD" id="cd14066">
    <property type="entry name" value="STKc_IRAK"/>
    <property type="match status" value="1"/>
</dbReference>
<name>A0AAV8T668_9ROSI</name>
<comment type="subcellular location">
    <subcellularLocation>
        <location evidence="1">Cell membrane</location>
        <topology evidence="1">Lipid-anchor</topology>
    </subcellularLocation>
</comment>
<reference evidence="18 19" key="1">
    <citation type="submission" date="2021-09" db="EMBL/GenBank/DDBJ databases">
        <title>Genomic insights and catalytic innovation underlie evolution of tropane alkaloids biosynthesis.</title>
        <authorList>
            <person name="Wang Y.-J."/>
            <person name="Tian T."/>
            <person name="Huang J.-P."/>
            <person name="Huang S.-X."/>
        </authorList>
    </citation>
    <scope>NUCLEOTIDE SEQUENCE [LARGE SCALE GENOMIC DNA]</scope>
    <source>
        <strain evidence="18">KIB-2018</strain>
        <tissue evidence="18">Leaf</tissue>
    </source>
</reference>
<accession>A0AAV8T668</accession>
<dbReference type="SUPFAM" id="SSF56112">
    <property type="entry name" value="Protein kinase-like (PK-like)"/>
    <property type="match status" value="1"/>
</dbReference>